<evidence type="ECO:0000313" key="1">
    <source>
        <dbReference type="EMBL" id="KAF3453487.1"/>
    </source>
</evidence>
<gene>
    <name evidence="1" type="ORF">FNV43_RR03927</name>
</gene>
<accession>A0A8K0MPB4</accession>
<dbReference type="Proteomes" id="UP000796880">
    <property type="component" value="Unassembled WGS sequence"/>
</dbReference>
<sequence>MSVLDQNQLLTDTSLPELHDPTDDNLISTWSHRAWVACTTLLISLAINVCGQFPIMARAHCSRLGWVDFRFASNFINGLIAKEPASTTGEGAASSWPARVTGAARSASPACDRLITTIIA</sequence>
<dbReference type="OrthoDB" id="5103at2759"/>
<reference evidence="1" key="1">
    <citation type="submission" date="2020-03" db="EMBL/GenBank/DDBJ databases">
        <title>A high-quality chromosome-level genome assembly of a woody plant with both climbing and erect habits, Rhamnella rubrinervis.</title>
        <authorList>
            <person name="Lu Z."/>
            <person name="Yang Y."/>
            <person name="Zhu X."/>
            <person name="Sun Y."/>
        </authorList>
    </citation>
    <scope>NUCLEOTIDE SEQUENCE</scope>
    <source>
        <strain evidence="1">BYM</strain>
        <tissue evidence="1">Leaf</tissue>
    </source>
</reference>
<proteinExistence type="predicted"/>
<name>A0A8K0MPB4_9ROSA</name>
<comment type="caution">
    <text evidence="1">The sequence shown here is derived from an EMBL/GenBank/DDBJ whole genome shotgun (WGS) entry which is preliminary data.</text>
</comment>
<protein>
    <submittedName>
        <fullName evidence="1">Uncharacterized protein</fullName>
    </submittedName>
</protein>
<keyword evidence="2" id="KW-1185">Reference proteome</keyword>
<evidence type="ECO:0000313" key="2">
    <source>
        <dbReference type="Proteomes" id="UP000796880"/>
    </source>
</evidence>
<dbReference type="AlphaFoldDB" id="A0A8K0MPB4"/>
<organism evidence="1 2">
    <name type="scientific">Rhamnella rubrinervis</name>
    <dbReference type="NCBI Taxonomy" id="2594499"/>
    <lineage>
        <taxon>Eukaryota</taxon>
        <taxon>Viridiplantae</taxon>
        <taxon>Streptophyta</taxon>
        <taxon>Embryophyta</taxon>
        <taxon>Tracheophyta</taxon>
        <taxon>Spermatophyta</taxon>
        <taxon>Magnoliopsida</taxon>
        <taxon>eudicotyledons</taxon>
        <taxon>Gunneridae</taxon>
        <taxon>Pentapetalae</taxon>
        <taxon>rosids</taxon>
        <taxon>fabids</taxon>
        <taxon>Rosales</taxon>
        <taxon>Rhamnaceae</taxon>
        <taxon>rhamnoid group</taxon>
        <taxon>Rhamneae</taxon>
        <taxon>Rhamnella</taxon>
    </lineage>
</organism>
<dbReference type="EMBL" id="VOIH02000002">
    <property type="protein sequence ID" value="KAF3453487.1"/>
    <property type="molecule type" value="Genomic_DNA"/>
</dbReference>